<proteinExistence type="inferred from homology"/>
<dbReference type="NCBIfam" id="TIGR00732">
    <property type="entry name" value="dprA"/>
    <property type="match status" value="1"/>
</dbReference>
<name>A0A916YS28_9BACT</name>
<dbReference type="Gene3D" id="3.40.50.450">
    <property type="match status" value="1"/>
</dbReference>
<dbReference type="Proteomes" id="UP000609064">
    <property type="component" value="Unassembled WGS sequence"/>
</dbReference>
<evidence type="ECO:0000259" key="2">
    <source>
        <dbReference type="Pfam" id="PF02481"/>
    </source>
</evidence>
<dbReference type="Pfam" id="PF17782">
    <property type="entry name" value="WHD_DprA"/>
    <property type="match status" value="1"/>
</dbReference>
<evidence type="ECO:0000256" key="1">
    <source>
        <dbReference type="ARBA" id="ARBA00006525"/>
    </source>
</evidence>
<evidence type="ECO:0000313" key="4">
    <source>
        <dbReference type="EMBL" id="GGD58794.1"/>
    </source>
</evidence>
<dbReference type="AlphaFoldDB" id="A0A916YS28"/>
<dbReference type="PANTHER" id="PTHR43022:SF1">
    <property type="entry name" value="PROTEIN SMF"/>
    <property type="match status" value="1"/>
</dbReference>
<reference evidence="4" key="2">
    <citation type="submission" date="2020-09" db="EMBL/GenBank/DDBJ databases">
        <authorList>
            <person name="Sun Q."/>
            <person name="Zhou Y."/>
        </authorList>
    </citation>
    <scope>NUCLEOTIDE SEQUENCE</scope>
    <source>
        <strain evidence="4">CGMCC 1.15958</strain>
    </source>
</reference>
<sequence>MEKIYQIALSNVDGVGSVFFRQLISYCGSAENVFKAKTDKLLKISGVGKTVIEGLKKKELLNDAEKTLKEAESENVQLFFSTDKNYPSRLKPLYDAPAVLYYKGSAALEHFRSIGIVGTRQATDYGKKVTENIVEQSKSYNPLIVSGLAYGIDITAHKAAIDFGLPTIAVMASGIDVIYPAQHEKYIDQIIANGGIISEHSFGKQPIRNMFLARNRIIAGLSDASIVTESAAKGGAMVTAEFANNYHRQVFAVPGGLANKTSEGCNKLIQQNKANIYTKIEDLVEALNWDLDSNPDNVKFKKNDIDLSIFTEEEAQVISHLRTHGEMQIDELSWQTQIPLNRLASLLLNLEFQGIIKAMPGKKFGLK</sequence>
<comment type="similarity">
    <text evidence="1">Belongs to the DprA/Smf family.</text>
</comment>
<dbReference type="GO" id="GO:0009294">
    <property type="term" value="P:DNA-mediated transformation"/>
    <property type="evidence" value="ECO:0007669"/>
    <property type="project" value="InterPro"/>
</dbReference>
<accession>A0A916YS28</accession>
<feature type="domain" description="DprA winged helix" evidence="3">
    <location>
        <begin position="311"/>
        <end position="362"/>
    </location>
</feature>
<evidence type="ECO:0000259" key="3">
    <source>
        <dbReference type="Pfam" id="PF17782"/>
    </source>
</evidence>
<comment type="caution">
    <text evidence="4">The sequence shown here is derived from an EMBL/GenBank/DDBJ whole genome shotgun (WGS) entry which is preliminary data.</text>
</comment>
<protein>
    <submittedName>
        <fullName evidence="4">DNA processing protein DprA</fullName>
    </submittedName>
</protein>
<dbReference type="Gene3D" id="1.10.10.10">
    <property type="entry name" value="Winged helix-like DNA-binding domain superfamily/Winged helix DNA-binding domain"/>
    <property type="match status" value="1"/>
</dbReference>
<dbReference type="EMBL" id="BMKK01000004">
    <property type="protein sequence ID" value="GGD58794.1"/>
    <property type="molecule type" value="Genomic_DNA"/>
</dbReference>
<reference evidence="4" key="1">
    <citation type="journal article" date="2014" name="Int. J. Syst. Evol. Microbiol.">
        <title>Complete genome sequence of Corynebacterium casei LMG S-19264T (=DSM 44701T), isolated from a smear-ripened cheese.</title>
        <authorList>
            <consortium name="US DOE Joint Genome Institute (JGI-PGF)"/>
            <person name="Walter F."/>
            <person name="Albersmeier A."/>
            <person name="Kalinowski J."/>
            <person name="Ruckert C."/>
        </authorList>
    </citation>
    <scope>NUCLEOTIDE SEQUENCE</scope>
    <source>
        <strain evidence="4">CGMCC 1.15958</strain>
    </source>
</reference>
<keyword evidence="5" id="KW-1185">Reference proteome</keyword>
<organism evidence="4 5">
    <name type="scientific">Emticicia aquatilis</name>
    <dbReference type="NCBI Taxonomy" id="1537369"/>
    <lineage>
        <taxon>Bacteria</taxon>
        <taxon>Pseudomonadati</taxon>
        <taxon>Bacteroidota</taxon>
        <taxon>Cytophagia</taxon>
        <taxon>Cytophagales</taxon>
        <taxon>Leadbetterellaceae</taxon>
        <taxon>Emticicia</taxon>
    </lineage>
</organism>
<dbReference type="InterPro" id="IPR057666">
    <property type="entry name" value="DrpA_SLOG"/>
</dbReference>
<dbReference type="SUPFAM" id="SSF47781">
    <property type="entry name" value="RuvA domain 2-like"/>
    <property type="match status" value="1"/>
</dbReference>
<evidence type="ECO:0000313" key="5">
    <source>
        <dbReference type="Proteomes" id="UP000609064"/>
    </source>
</evidence>
<dbReference type="Pfam" id="PF02481">
    <property type="entry name" value="DNA_processg_A"/>
    <property type="match status" value="1"/>
</dbReference>
<dbReference type="InterPro" id="IPR041614">
    <property type="entry name" value="DprA_WH"/>
</dbReference>
<dbReference type="SUPFAM" id="SSF102405">
    <property type="entry name" value="MCP/YpsA-like"/>
    <property type="match status" value="1"/>
</dbReference>
<dbReference type="PANTHER" id="PTHR43022">
    <property type="entry name" value="PROTEIN SMF"/>
    <property type="match status" value="1"/>
</dbReference>
<dbReference type="InterPro" id="IPR036388">
    <property type="entry name" value="WH-like_DNA-bd_sf"/>
</dbReference>
<feature type="domain" description="Smf/DprA SLOG" evidence="2">
    <location>
        <begin position="78"/>
        <end position="287"/>
    </location>
</feature>
<dbReference type="InterPro" id="IPR010994">
    <property type="entry name" value="RuvA_2-like"/>
</dbReference>
<gene>
    <name evidence="4" type="primary">smf</name>
    <name evidence="4" type="ORF">GCM10011514_23490</name>
</gene>
<dbReference type="InterPro" id="IPR003488">
    <property type="entry name" value="DprA"/>
</dbReference>
<dbReference type="RefSeq" id="WP_188766278.1">
    <property type="nucleotide sequence ID" value="NZ_BMKK01000004.1"/>
</dbReference>